<evidence type="ECO:0000256" key="1">
    <source>
        <dbReference type="ARBA" id="ARBA00022574"/>
    </source>
</evidence>
<keyword evidence="7" id="KW-1185">Reference proteome</keyword>
<comment type="similarity">
    <text evidence="3">Belongs to the WD repeat STRAP family.</text>
</comment>
<evidence type="ECO:0000256" key="2">
    <source>
        <dbReference type="ARBA" id="ARBA00022737"/>
    </source>
</evidence>
<dbReference type="GO" id="GO:0003743">
    <property type="term" value="F:translation initiation factor activity"/>
    <property type="evidence" value="ECO:0007669"/>
    <property type="project" value="UniProtKB-KW"/>
</dbReference>
<gene>
    <name evidence="6" type="ORF">EBH_0054590</name>
</gene>
<dbReference type="Proteomes" id="UP000030750">
    <property type="component" value="Unassembled WGS sequence"/>
</dbReference>
<dbReference type="InterPro" id="IPR011047">
    <property type="entry name" value="Quinoprotein_ADH-like_sf"/>
</dbReference>
<dbReference type="GO" id="GO:0002183">
    <property type="term" value="P:cytoplasmic translational initiation"/>
    <property type="evidence" value="ECO:0007669"/>
    <property type="project" value="TreeGrafter"/>
</dbReference>
<keyword evidence="1 5" id="KW-0853">WD repeat</keyword>
<reference evidence="6" key="1">
    <citation type="submission" date="2013-10" db="EMBL/GenBank/DDBJ databases">
        <title>Genomic analysis of the causative agents of coccidiosis in chickens.</title>
        <authorList>
            <person name="Reid A.J."/>
            <person name="Blake D."/>
            <person name="Billington K."/>
            <person name="Browne H."/>
            <person name="Dunn M."/>
            <person name="Hung S."/>
            <person name="Kawahara F."/>
            <person name="Miranda-Saavedra D."/>
            <person name="Mourier T."/>
            <person name="Nagra H."/>
            <person name="Otto T.D."/>
            <person name="Rawlings N."/>
            <person name="Sanchez A."/>
            <person name="Sanders M."/>
            <person name="Subramaniam C."/>
            <person name="Tay Y."/>
            <person name="Dear P."/>
            <person name="Doerig C."/>
            <person name="Gruber A."/>
            <person name="Parkinson J."/>
            <person name="Shirley M."/>
            <person name="Wan K.L."/>
            <person name="Berriman M."/>
            <person name="Tomley F."/>
            <person name="Pain A."/>
        </authorList>
    </citation>
    <scope>NUCLEOTIDE SEQUENCE [LARGE SCALE GENOMIC DNA]</scope>
    <source>
        <strain evidence="6">Houghton</strain>
    </source>
</reference>
<evidence type="ECO:0000313" key="7">
    <source>
        <dbReference type="Proteomes" id="UP000030750"/>
    </source>
</evidence>
<dbReference type="GO" id="GO:0003723">
    <property type="term" value="F:RNA binding"/>
    <property type="evidence" value="ECO:0007669"/>
    <property type="project" value="TreeGrafter"/>
</dbReference>
<organism evidence="6 7">
    <name type="scientific">Eimeria brunetti</name>
    <dbReference type="NCBI Taxonomy" id="51314"/>
    <lineage>
        <taxon>Eukaryota</taxon>
        <taxon>Sar</taxon>
        <taxon>Alveolata</taxon>
        <taxon>Apicomplexa</taxon>
        <taxon>Conoidasida</taxon>
        <taxon>Coccidia</taxon>
        <taxon>Eucoccidiorida</taxon>
        <taxon>Eimeriorina</taxon>
        <taxon>Eimeriidae</taxon>
        <taxon>Eimeria</taxon>
    </lineage>
</organism>
<reference evidence="6" key="2">
    <citation type="submission" date="2013-10" db="EMBL/GenBank/DDBJ databases">
        <authorList>
            <person name="Aslett M."/>
        </authorList>
    </citation>
    <scope>NUCLEOTIDE SEQUENCE [LARGE SCALE GENOMIC DNA]</scope>
    <source>
        <strain evidence="6">Houghton</strain>
    </source>
</reference>
<sequence length="219" mass="24748">MDRFVEWCRLPTQQNRFVLAHDDFRSNQKAIKLWKVDGETPKRMWVQDDFASRCVQAHWGPFDETIISTHENGDIMVWDSSTGEYIKELRGHKAYITCMSFSDDRLLALTTYTTDRPLNACGLSPLLTAPGPDRKLHLLLGGGQAAEDVTTTASGEGKFEALLYHVVRGEEIASCKGHFGPLHTLAWKPDGSGYASGGEDGYVRLYTFDRDYFTDEKFQ</sequence>
<dbReference type="SUPFAM" id="SSF50998">
    <property type="entry name" value="Quinoprotein alcohol dehydrogenase-like"/>
    <property type="match status" value="1"/>
</dbReference>
<dbReference type="PANTHER" id="PTHR19877:SF1">
    <property type="entry name" value="EUKARYOTIC TRANSLATION INITIATION FACTOR 3 SUBUNIT I"/>
    <property type="match status" value="1"/>
</dbReference>
<dbReference type="Gene3D" id="2.130.10.10">
    <property type="entry name" value="YVTN repeat-like/Quinoprotein amine dehydrogenase"/>
    <property type="match status" value="1"/>
</dbReference>
<proteinExistence type="inferred from homology"/>
<evidence type="ECO:0000256" key="5">
    <source>
        <dbReference type="PROSITE-ProRule" id="PRU00221"/>
    </source>
</evidence>
<keyword evidence="6" id="KW-0396">Initiation factor</keyword>
<dbReference type="EMBL" id="HG713257">
    <property type="protein sequence ID" value="CDJ53083.1"/>
    <property type="molecule type" value="Genomic_DNA"/>
</dbReference>
<keyword evidence="6" id="KW-0648">Protein biosynthesis</keyword>
<name>U6LUZ2_9EIME</name>
<dbReference type="GO" id="GO:0071541">
    <property type="term" value="C:eukaryotic translation initiation factor 3 complex, eIF3m"/>
    <property type="evidence" value="ECO:0007669"/>
    <property type="project" value="TreeGrafter"/>
</dbReference>
<accession>U6LUZ2</accession>
<dbReference type="InterPro" id="IPR001680">
    <property type="entry name" value="WD40_rpt"/>
</dbReference>
<dbReference type="InterPro" id="IPR015943">
    <property type="entry name" value="WD40/YVTN_repeat-like_dom_sf"/>
</dbReference>
<dbReference type="SMART" id="SM00320">
    <property type="entry name" value="WD40"/>
    <property type="match status" value="3"/>
</dbReference>
<dbReference type="PROSITE" id="PS50082">
    <property type="entry name" value="WD_REPEATS_2"/>
    <property type="match status" value="1"/>
</dbReference>
<evidence type="ECO:0000313" key="6">
    <source>
        <dbReference type="EMBL" id="CDJ53083.1"/>
    </source>
</evidence>
<dbReference type="Pfam" id="PF00400">
    <property type="entry name" value="WD40"/>
    <property type="match status" value="2"/>
</dbReference>
<dbReference type="VEuPathDB" id="ToxoDB:EBH_0054590"/>
<evidence type="ECO:0000256" key="4">
    <source>
        <dbReference type="ARBA" id="ARBA00040390"/>
    </source>
</evidence>
<dbReference type="OrthoDB" id="24966at2759"/>
<feature type="repeat" description="WD" evidence="5">
    <location>
        <begin position="175"/>
        <end position="206"/>
    </location>
</feature>
<dbReference type="AlphaFoldDB" id="U6LUZ2"/>
<dbReference type="PANTHER" id="PTHR19877">
    <property type="entry name" value="EUKARYOTIC TRANSLATION INITIATION FACTOR 3 SUBUNIT I"/>
    <property type="match status" value="1"/>
</dbReference>
<keyword evidence="2" id="KW-0677">Repeat</keyword>
<evidence type="ECO:0000256" key="3">
    <source>
        <dbReference type="ARBA" id="ARBA00038394"/>
    </source>
</evidence>
<protein>
    <recommendedName>
        <fullName evidence="4">Serine-threonine kinase receptor-associated protein</fullName>
    </recommendedName>
</protein>